<dbReference type="Gene3D" id="2.40.320.10">
    <property type="entry name" value="Hypothetical Protein Pfu-838710-001"/>
    <property type="match status" value="1"/>
</dbReference>
<evidence type="ECO:0000313" key="21">
    <source>
        <dbReference type="Proteomes" id="UP000548082"/>
    </source>
</evidence>
<dbReference type="EMBL" id="JAARMV010000003">
    <property type="protein sequence ID" value="MBC2372857.1"/>
    <property type="molecule type" value="Genomic_DNA"/>
</dbReference>
<evidence type="ECO:0000313" key="16">
    <source>
        <dbReference type="Proteomes" id="UP000532866"/>
    </source>
</evidence>
<evidence type="ECO:0000313" key="14">
    <source>
        <dbReference type="Proteomes" id="UP000519573"/>
    </source>
</evidence>
<reference evidence="14 15" key="2">
    <citation type="submission" date="2020-03" db="EMBL/GenBank/DDBJ databases">
        <title>Soil Listeria distribution.</title>
        <authorList>
            <person name="Liao J."/>
            <person name="Wiedmann M."/>
        </authorList>
    </citation>
    <scope>NUCLEOTIDE SEQUENCE [LARGE SCALE GENOMIC DNA]</scope>
    <source>
        <strain evidence="11 22">FSL L7-0149</strain>
        <strain evidence="10 14">FSL L7-0245</strain>
        <strain evidence="9 15">FSL L7-0360</strain>
        <strain evidence="8 21">FSL L7-0990</strain>
        <strain evidence="7 20">FSL L7-1017</strain>
        <strain evidence="5 18">FSL L7-1387</strain>
        <strain evidence="6 23">FSL L7-1427</strain>
        <strain evidence="4 17">FSL L7-1547</strain>
        <strain evidence="3 16">FSL L7-1833</strain>
        <strain evidence="12 19">FSL L7-1850</strain>
    </source>
</reference>
<dbReference type="STRING" id="1552123.EP57_10645"/>
<dbReference type="EMBL" id="JAARUV010000001">
    <property type="protein sequence ID" value="MBC1778219.1"/>
    <property type="molecule type" value="Genomic_DNA"/>
</dbReference>
<dbReference type="eggNOG" id="COG4116">
    <property type="taxonomic scope" value="Bacteria"/>
</dbReference>
<evidence type="ECO:0000313" key="6">
    <source>
        <dbReference type="EMBL" id="MBC1564732.1"/>
    </source>
</evidence>
<evidence type="ECO:0000313" key="19">
    <source>
        <dbReference type="Proteomes" id="UP000546244"/>
    </source>
</evidence>
<evidence type="ECO:0000313" key="15">
    <source>
        <dbReference type="Proteomes" id="UP000529446"/>
    </source>
</evidence>
<evidence type="ECO:0000313" key="23">
    <source>
        <dbReference type="Proteomes" id="UP000586951"/>
    </source>
</evidence>
<evidence type="ECO:0000313" key="20">
    <source>
        <dbReference type="Proteomes" id="UP000547643"/>
    </source>
</evidence>
<evidence type="ECO:0000313" key="10">
    <source>
        <dbReference type="EMBL" id="MBC2165110.1"/>
    </source>
</evidence>
<sequence length="193" mass="22559">MSQDLEIEFKNLLSVEEYDALIAEFGLKEEDFFTQTNYYFDTPDFQLKEKLCALRIRKRELHYELTLKTPEQVGLLETTQILAEEQVTAILDGANIPVGQVRDALQSLGINHETLHMFGSLTTTRAEKNYKKGLLVFDKSFYADTHDFELEYEVTDFDKGETIFDRFLEERGIKKRETPNKILRFYNAVHKAE</sequence>
<evidence type="ECO:0000313" key="8">
    <source>
        <dbReference type="EMBL" id="MBC1795591.1"/>
    </source>
</evidence>
<gene>
    <name evidence="2" type="ORF">EP57_10645</name>
    <name evidence="3" type="ORF">HB759_00730</name>
    <name evidence="5" type="ORF">HB902_02715</name>
    <name evidence="6" type="ORF">HB907_04890</name>
    <name evidence="12" type="ORF">HBP98_12665</name>
    <name evidence="7" type="ORF">HCA46_05150</name>
    <name evidence="8" type="ORF">HCA55_02585</name>
    <name evidence="9" type="ORF">HCB06_12575</name>
    <name evidence="10" type="ORF">HCB26_00810</name>
    <name evidence="11" type="ORF">HCB35_02795</name>
    <name evidence="4" type="ORF">HCI99_13285</name>
</gene>
<evidence type="ECO:0000259" key="1">
    <source>
        <dbReference type="PROSITE" id="PS51707"/>
    </source>
</evidence>
<evidence type="ECO:0000313" key="17">
    <source>
        <dbReference type="Proteomes" id="UP000533953"/>
    </source>
</evidence>
<organism evidence="2 13">
    <name type="scientific">Listeria booriae</name>
    <dbReference type="NCBI Taxonomy" id="1552123"/>
    <lineage>
        <taxon>Bacteria</taxon>
        <taxon>Bacillati</taxon>
        <taxon>Bacillota</taxon>
        <taxon>Bacilli</taxon>
        <taxon>Bacillales</taxon>
        <taxon>Listeriaceae</taxon>
        <taxon>Listeria</taxon>
    </lineage>
</organism>
<dbReference type="InterPro" id="IPR023577">
    <property type="entry name" value="CYTH_domain"/>
</dbReference>
<evidence type="ECO:0000313" key="12">
    <source>
        <dbReference type="EMBL" id="MBC2372857.1"/>
    </source>
</evidence>
<reference evidence="2 13" key="1">
    <citation type="submission" date="2014-05" db="EMBL/GenBank/DDBJ databases">
        <title>Novel Listeriaceae from food processing environments.</title>
        <authorList>
            <person name="den Bakker H.C."/>
        </authorList>
    </citation>
    <scope>NUCLEOTIDE SEQUENCE [LARGE SCALE GENOMIC DNA]</scope>
    <source>
        <strain evidence="2 13">FSL A5-0281</strain>
    </source>
</reference>
<dbReference type="Proteomes" id="UP000546244">
    <property type="component" value="Unassembled WGS sequence"/>
</dbReference>
<dbReference type="EMBL" id="JAARRU010000001">
    <property type="protein sequence ID" value="MBC1564732.1"/>
    <property type="molecule type" value="Genomic_DNA"/>
</dbReference>
<dbReference type="EMBL" id="JAARVD010000001">
    <property type="protein sequence ID" value="MBC1795591.1"/>
    <property type="molecule type" value="Genomic_DNA"/>
</dbReference>
<dbReference type="PROSITE" id="PS51707">
    <property type="entry name" value="CYTH"/>
    <property type="match status" value="1"/>
</dbReference>
<dbReference type="CDD" id="cd07762">
    <property type="entry name" value="CYTH-like_Pase_1"/>
    <property type="match status" value="1"/>
</dbReference>
<dbReference type="Proteomes" id="UP000533953">
    <property type="component" value="Unassembled WGS sequence"/>
</dbReference>
<dbReference type="Proteomes" id="UP000548082">
    <property type="component" value="Unassembled WGS sequence"/>
</dbReference>
<dbReference type="EMBL" id="JAAROL010000001">
    <property type="protein sequence ID" value="MBC1330460.1"/>
    <property type="molecule type" value="Genomic_DNA"/>
</dbReference>
<dbReference type="Proteomes" id="UP000532866">
    <property type="component" value="Unassembled WGS sequence"/>
</dbReference>
<dbReference type="SMART" id="SM01118">
    <property type="entry name" value="CYTH"/>
    <property type="match status" value="1"/>
</dbReference>
<dbReference type="PIRSF" id="PIRSF012526">
    <property type="entry name" value="CYTH_UCP012526"/>
    <property type="match status" value="1"/>
</dbReference>
<name>A0A099W8A8_9LIST</name>
<comment type="caution">
    <text evidence="2">The sequence shown here is derived from an EMBL/GenBank/DDBJ whole genome shotgun (WGS) entry which is preliminary data.</text>
</comment>
<evidence type="ECO:0000313" key="11">
    <source>
        <dbReference type="EMBL" id="MBC2239393.1"/>
    </source>
</evidence>
<dbReference type="EMBL" id="JAARRW010000001">
    <property type="protein sequence ID" value="MBC1560970.1"/>
    <property type="molecule type" value="Genomic_DNA"/>
</dbReference>
<evidence type="ECO:0000313" key="5">
    <source>
        <dbReference type="EMBL" id="MBC1560970.1"/>
    </source>
</evidence>
<dbReference type="SUPFAM" id="SSF55154">
    <property type="entry name" value="CYTH-like phosphatases"/>
    <property type="match status" value="1"/>
</dbReference>
<dbReference type="Proteomes" id="UP000553016">
    <property type="component" value="Unassembled WGS sequence"/>
</dbReference>
<dbReference type="AlphaFoldDB" id="A0A099W8A8"/>
<protein>
    <submittedName>
        <fullName evidence="2">Adenylate cyclase</fullName>
    </submittedName>
    <submittedName>
        <fullName evidence="3">CYTH domain-containing protein</fullName>
    </submittedName>
</protein>
<evidence type="ECO:0000313" key="4">
    <source>
        <dbReference type="EMBL" id="MBC1492791.1"/>
    </source>
</evidence>
<dbReference type="Proteomes" id="UP000586951">
    <property type="component" value="Unassembled WGS sequence"/>
</dbReference>
<keyword evidence="13" id="KW-1185">Reference proteome</keyword>
<evidence type="ECO:0000313" key="2">
    <source>
        <dbReference type="EMBL" id="KGL40350.1"/>
    </source>
</evidence>
<evidence type="ECO:0000313" key="7">
    <source>
        <dbReference type="EMBL" id="MBC1778219.1"/>
    </source>
</evidence>
<dbReference type="EMBL" id="JAARYH010000001">
    <property type="protein sequence ID" value="MBC2165110.1"/>
    <property type="molecule type" value="Genomic_DNA"/>
</dbReference>
<evidence type="ECO:0000313" key="3">
    <source>
        <dbReference type="EMBL" id="MBC1330460.1"/>
    </source>
</evidence>
<dbReference type="EMBL" id="JNFA01000024">
    <property type="protein sequence ID" value="KGL40350.1"/>
    <property type="molecule type" value="Genomic_DNA"/>
</dbReference>
<evidence type="ECO:0000313" key="13">
    <source>
        <dbReference type="Proteomes" id="UP000029844"/>
    </source>
</evidence>
<dbReference type="Proteomes" id="UP000029844">
    <property type="component" value="Unassembled WGS sequence"/>
</dbReference>
<proteinExistence type="predicted"/>
<dbReference type="GeneID" id="58717827"/>
<dbReference type="Pfam" id="PF01928">
    <property type="entry name" value="CYTH"/>
    <property type="match status" value="1"/>
</dbReference>
<evidence type="ECO:0000313" key="18">
    <source>
        <dbReference type="Proteomes" id="UP000541955"/>
    </source>
</evidence>
<dbReference type="InterPro" id="IPR009195">
    <property type="entry name" value="Uncharacterised_YjbK"/>
</dbReference>
<dbReference type="Proteomes" id="UP000541955">
    <property type="component" value="Unassembled WGS sequence"/>
</dbReference>
<dbReference type="EMBL" id="JAARXI010000006">
    <property type="protein sequence ID" value="MBC2117456.1"/>
    <property type="molecule type" value="Genomic_DNA"/>
</dbReference>
<feature type="domain" description="CYTH" evidence="1">
    <location>
        <begin position="4"/>
        <end position="192"/>
    </location>
</feature>
<dbReference type="Proteomes" id="UP000519573">
    <property type="component" value="Unassembled WGS sequence"/>
</dbReference>
<dbReference type="Proteomes" id="UP000529446">
    <property type="component" value="Unassembled WGS sequence"/>
</dbReference>
<dbReference type="Proteomes" id="UP000547643">
    <property type="component" value="Unassembled WGS sequence"/>
</dbReference>
<dbReference type="EMBL" id="JAASTX010000019">
    <property type="protein sequence ID" value="MBC1492791.1"/>
    <property type="molecule type" value="Genomic_DNA"/>
</dbReference>
<evidence type="ECO:0000313" key="22">
    <source>
        <dbReference type="Proteomes" id="UP000553016"/>
    </source>
</evidence>
<evidence type="ECO:0000313" key="9">
    <source>
        <dbReference type="EMBL" id="MBC2117456.1"/>
    </source>
</evidence>
<dbReference type="OrthoDB" id="384378at2"/>
<dbReference type="RefSeq" id="WP_036086501.1">
    <property type="nucleotide sequence ID" value="NZ_CBCSHQ010000002.1"/>
</dbReference>
<accession>A0A099W8A8</accession>
<dbReference type="EMBL" id="JAARZA010000001">
    <property type="protein sequence ID" value="MBC2239393.1"/>
    <property type="molecule type" value="Genomic_DNA"/>
</dbReference>
<dbReference type="InterPro" id="IPR033469">
    <property type="entry name" value="CYTH-like_dom_sf"/>
</dbReference>